<sequence>MIRLCNRTMHRSLVMLTALVTMLFVVSSCASSTKTSLKSENKEQANHGNVIVFTPSDGLAITRNKPLSTWDVLVPELIKSLKDKGFDDNSITTKTSSSLSEQSRDVQDYVVNLLSSLNNAKQNNSGRHNSVSENSKVKKQLSKTTIVIAPWTNKNGNNNYGDYATLPASNSENTQKSNTQDLNLQNDDNSQSSKDELNAEKRLASSLSLAKKAGIHVVMLSRRVSGFKPDVMFHLSDARTIGEIQATTLVQKIALDRATKENPRYIEVLLPCHNQKNINANNNNQQNNSDEASQDDDSNNNTHANSETAFHDDFAEEAFAGIWKVLRPYFASGTLISTSGRLNVNSSEKDWTNVAFDADVADSVKNELTKRITRSTSLFSHSRHRVDGIIALDDQIALQAVQALNDLGYEGSAADINPSFNLPDVIGNFIGKRDLNKRPVPAPKDSAKKTEKELQQQQKKDEEEESEAKKWPVITGYGAYKNIMPNIVSGKQWMTTIENHKQIVQDLTATCYSLNRNGKLDKKIATVQTKIEHGETVPTVNERLVAVSATNLKSRLIDPGYVSLADAGL</sequence>
<evidence type="ECO:0000256" key="1">
    <source>
        <dbReference type="SAM" id="MobiDB-lite"/>
    </source>
</evidence>
<feature type="compositionally biased region" description="Polar residues" evidence="1">
    <location>
        <begin position="119"/>
        <end position="134"/>
    </location>
</feature>
<feature type="region of interest" description="Disordered" evidence="1">
    <location>
        <begin position="277"/>
        <end position="309"/>
    </location>
</feature>
<feature type="compositionally biased region" description="Basic and acidic residues" evidence="1">
    <location>
        <begin position="445"/>
        <end position="461"/>
    </location>
</feature>
<dbReference type="AlphaFoldDB" id="A0A9X7FEA5"/>
<dbReference type="Proteomes" id="UP000235293">
    <property type="component" value="Unassembled WGS sequence"/>
</dbReference>
<feature type="signal peptide" evidence="2">
    <location>
        <begin position="1"/>
        <end position="30"/>
    </location>
</feature>
<evidence type="ECO:0000256" key="2">
    <source>
        <dbReference type="SAM" id="SignalP"/>
    </source>
</evidence>
<feature type="chain" id="PRO_5040910421" description="Periplasmic binding protein domain-containing protein" evidence="2">
    <location>
        <begin position="31"/>
        <end position="569"/>
    </location>
</feature>
<accession>A0A9X7FEA5</accession>
<dbReference type="Gene3D" id="3.40.50.2300">
    <property type="match status" value="3"/>
</dbReference>
<feature type="region of interest" description="Disordered" evidence="1">
    <location>
        <begin position="433"/>
        <end position="468"/>
    </location>
</feature>
<reference evidence="3 4" key="1">
    <citation type="submission" date="2017-09" db="EMBL/GenBank/DDBJ databases">
        <title>Bacterial strain isolated from the female urinary microbiota.</title>
        <authorList>
            <person name="Thomas-White K."/>
            <person name="Kumar N."/>
            <person name="Forster S."/>
            <person name="Putonti C."/>
            <person name="Lawley T."/>
            <person name="Wolfe A.J."/>
        </authorList>
    </citation>
    <scope>NUCLEOTIDE SEQUENCE [LARGE SCALE GENOMIC DNA]</scope>
    <source>
        <strain evidence="3 4">UMB0411</strain>
    </source>
</reference>
<dbReference type="RefSeq" id="WP_102155074.1">
    <property type="nucleotide sequence ID" value="NZ_PNGY01000001.1"/>
</dbReference>
<feature type="compositionally biased region" description="Low complexity" evidence="1">
    <location>
        <begin position="277"/>
        <end position="291"/>
    </location>
</feature>
<evidence type="ECO:0000313" key="4">
    <source>
        <dbReference type="Proteomes" id="UP000235293"/>
    </source>
</evidence>
<name>A0A9X7FEA5_9BIFI</name>
<feature type="compositionally biased region" description="Low complexity" evidence="1">
    <location>
        <begin position="180"/>
        <end position="192"/>
    </location>
</feature>
<organism evidence="3 4">
    <name type="scientific">Gardnerella swidsinskii</name>
    <dbReference type="NCBI Taxonomy" id="2792979"/>
    <lineage>
        <taxon>Bacteria</taxon>
        <taxon>Bacillati</taxon>
        <taxon>Actinomycetota</taxon>
        <taxon>Actinomycetes</taxon>
        <taxon>Bifidobacteriales</taxon>
        <taxon>Bifidobacteriaceae</taxon>
        <taxon>Gardnerella</taxon>
    </lineage>
</organism>
<comment type="caution">
    <text evidence="3">The sequence shown here is derived from an EMBL/GenBank/DDBJ whole genome shotgun (WGS) entry which is preliminary data.</text>
</comment>
<feature type="region of interest" description="Disordered" evidence="1">
    <location>
        <begin position="158"/>
        <end position="197"/>
    </location>
</feature>
<gene>
    <name evidence="3" type="ORF">CJ213_00160</name>
</gene>
<evidence type="ECO:0008006" key="5">
    <source>
        <dbReference type="Google" id="ProtNLM"/>
    </source>
</evidence>
<proteinExistence type="predicted"/>
<feature type="compositionally biased region" description="Polar residues" evidence="1">
    <location>
        <begin position="167"/>
        <end position="179"/>
    </location>
</feature>
<dbReference type="EMBL" id="PNGY01000001">
    <property type="protein sequence ID" value="PMC54609.1"/>
    <property type="molecule type" value="Genomic_DNA"/>
</dbReference>
<protein>
    <recommendedName>
        <fullName evidence="5">Periplasmic binding protein domain-containing protein</fullName>
    </recommendedName>
</protein>
<keyword evidence="2" id="KW-0732">Signal</keyword>
<feature type="region of interest" description="Disordered" evidence="1">
    <location>
        <begin position="119"/>
        <end position="139"/>
    </location>
</feature>
<evidence type="ECO:0000313" key="3">
    <source>
        <dbReference type="EMBL" id="PMC54609.1"/>
    </source>
</evidence>
<dbReference type="PROSITE" id="PS51257">
    <property type="entry name" value="PROKAR_LIPOPROTEIN"/>
    <property type="match status" value="1"/>
</dbReference>